<feature type="transmembrane region" description="Helical" evidence="1">
    <location>
        <begin position="150"/>
        <end position="172"/>
    </location>
</feature>
<protein>
    <submittedName>
        <fullName evidence="2">Predicted membrane protein</fullName>
    </submittedName>
</protein>
<reference evidence="2 3" key="1">
    <citation type="submission" date="2018-06" db="EMBL/GenBank/DDBJ databases">
        <authorList>
            <consortium name="Pathogen Informatics"/>
            <person name="Doyle S."/>
        </authorList>
    </citation>
    <scope>NUCLEOTIDE SEQUENCE [LARGE SCALE GENOMIC DNA]</scope>
    <source>
        <strain evidence="2 3">NCTC13335</strain>
    </source>
</reference>
<evidence type="ECO:0000313" key="3">
    <source>
        <dbReference type="Proteomes" id="UP000255264"/>
    </source>
</evidence>
<feature type="transmembrane region" description="Helical" evidence="1">
    <location>
        <begin position="5"/>
        <end position="23"/>
    </location>
</feature>
<feature type="transmembrane region" description="Helical" evidence="1">
    <location>
        <begin position="76"/>
        <end position="95"/>
    </location>
</feature>
<evidence type="ECO:0000313" key="2">
    <source>
        <dbReference type="EMBL" id="STO92970.1"/>
    </source>
</evidence>
<name>A0A377IZA6_9PAST</name>
<sequence length="183" mass="21072">MLKIIINLLVSLASIAYPLLWLWNDQSNGLFALLCLLIPLWFIKGLYQHSTARYLSWFTGTLLSIIAIRGSVEGMYWYPLVINGVLLLLFGSSLWQSQTVVERLARTQEPNLSSAGIRYTRKVTILWCSFFIFNMFVVAVALLLGQYRFWALYSGVISYILLGILMSGEWLVRQRVKRKIINE</sequence>
<keyword evidence="1" id="KW-1133">Transmembrane helix</keyword>
<evidence type="ECO:0000256" key="1">
    <source>
        <dbReference type="SAM" id="Phobius"/>
    </source>
</evidence>
<feature type="transmembrane region" description="Helical" evidence="1">
    <location>
        <begin position="54"/>
        <end position="70"/>
    </location>
</feature>
<feature type="transmembrane region" description="Helical" evidence="1">
    <location>
        <begin position="29"/>
        <end position="47"/>
    </location>
</feature>
<proteinExistence type="predicted"/>
<accession>A0A377IZA6</accession>
<keyword evidence="1" id="KW-0472">Membrane</keyword>
<dbReference type="OrthoDB" id="8537043at2"/>
<dbReference type="RefSeq" id="WP_115002924.1">
    <property type="nucleotide sequence ID" value="NZ_UGHS01000003.1"/>
</dbReference>
<dbReference type="AlphaFoldDB" id="A0A377IZA6"/>
<dbReference type="EMBL" id="UGHS01000003">
    <property type="protein sequence ID" value="STO92970.1"/>
    <property type="molecule type" value="Genomic_DNA"/>
</dbReference>
<keyword evidence="1" id="KW-0812">Transmembrane</keyword>
<dbReference type="Proteomes" id="UP000255264">
    <property type="component" value="Unassembled WGS sequence"/>
</dbReference>
<organism evidence="2 3">
    <name type="scientific">Haemophilus pittmaniae</name>
    <dbReference type="NCBI Taxonomy" id="249188"/>
    <lineage>
        <taxon>Bacteria</taxon>
        <taxon>Pseudomonadati</taxon>
        <taxon>Pseudomonadota</taxon>
        <taxon>Gammaproteobacteria</taxon>
        <taxon>Pasteurellales</taxon>
        <taxon>Pasteurellaceae</taxon>
        <taxon>Haemophilus</taxon>
    </lineage>
</organism>
<gene>
    <name evidence="2" type="ORF">NCTC13335_00827</name>
</gene>
<feature type="transmembrane region" description="Helical" evidence="1">
    <location>
        <begin position="123"/>
        <end position="144"/>
    </location>
</feature>
<keyword evidence="3" id="KW-1185">Reference proteome</keyword>